<evidence type="ECO:0008006" key="3">
    <source>
        <dbReference type="Google" id="ProtNLM"/>
    </source>
</evidence>
<dbReference type="InterPro" id="IPR014968">
    <property type="entry name" value="XisI"/>
</dbReference>
<dbReference type="InterPro" id="IPR011335">
    <property type="entry name" value="Restrct_endonuc-II-like"/>
</dbReference>
<dbReference type="Pfam" id="PF08869">
    <property type="entry name" value="XisI"/>
    <property type="match status" value="1"/>
</dbReference>
<accession>A0A2G6E432</accession>
<gene>
    <name evidence="1" type="ORF">CSB45_09220</name>
</gene>
<dbReference type="SUPFAM" id="SSF143847">
    <property type="entry name" value="XisI-like"/>
    <property type="match status" value="1"/>
</dbReference>
<dbReference type="SUPFAM" id="SSF52980">
    <property type="entry name" value="Restriction endonuclease-like"/>
    <property type="match status" value="1"/>
</dbReference>
<protein>
    <recommendedName>
        <fullName evidence="3">XisI protein</fullName>
    </recommendedName>
</protein>
<dbReference type="AlphaFoldDB" id="A0A2G6E432"/>
<reference evidence="1 2" key="1">
    <citation type="submission" date="2017-10" db="EMBL/GenBank/DDBJ databases">
        <title>Novel microbial diversity and functional potential in the marine mammal oral microbiome.</title>
        <authorList>
            <person name="Dudek N.K."/>
            <person name="Sun C.L."/>
            <person name="Burstein D."/>
            <person name="Kantor R.S."/>
            <person name="Aliaga Goltsman D.S."/>
            <person name="Bik E.M."/>
            <person name="Thomas B.C."/>
            <person name="Banfield J.F."/>
            <person name="Relman D.A."/>
        </authorList>
    </citation>
    <scope>NUCLEOTIDE SEQUENCE [LARGE SCALE GENOMIC DNA]</scope>
    <source>
        <strain evidence="1">DOLZORAL124_49_17</strain>
    </source>
</reference>
<organism evidence="1 2">
    <name type="scientific">candidate division KSB3 bacterium</name>
    <dbReference type="NCBI Taxonomy" id="2044937"/>
    <lineage>
        <taxon>Bacteria</taxon>
        <taxon>candidate division KSB3</taxon>
    </lineage>
</organism>
<dbReference type="EMBL" id="PDPS01000030">
    <property type="protein sequence ID" value="PID56839.1"/>
    <property type="molecule type" value="Genomic_DNA"/>
</dbReference>
<dbReference type="Proteomes" id="UP000229740">
    <property type="component" value="Unassembled WGS sequence"/>
</dbReference>
<dbReference type="InterPro" id="IPR035943">
    <property type="entry name" value="XisI-like_sf"/>
</dbReference>
<sequence>MAARDIFHEMVKHAFIQDGWRITDDPLRPYRKCIQQILQQYQNYAVSQDGIETEVISDTEHDHYQLVHVGWHNKRRVYGCAFHLDTKDGKIWVQYNGTELHIAEEFERCHTTVFWLPIIAKSSSVSPS</sequence>
<evidence type="ECO:0000313" key="1">
    <source>
        <dbReference type="EMBL" id="PID56839.1"/>
    </source>
</evidence>
<dbReference type="Gene3D" id="3.40.1350.10">
    <property type="match status" value="1"/>
</dbReference>
<comment type="caution">
    <text evidence="1">The sequence shown here is derived from an EMBL/GenBank/DDBJ whole genome shotgun (WGS) entry which is preliminary data.</text>
</comment>
<evidence type="ECO:0000313" key="2">
    <source>
        <dbReference type="Proteomes" id="UP000229740"/>
    </source>
</evidence>
<name>A0A2G6E432_9BACT</name>
<dbReference type="CDD" id="cd16382">
    <property type="entry name" value="XisI-like"/>
    <property type="match status" value="1"/>
</dbReference>
<dbReference type="GO" id="GO:0003676">
    <property type="term" value="F:nucleic acid binding"/>
    <property type="evidence" value="ECO:0007669"/>
    <property type="project" value="InterPro"/>
</dbReference>
<dbReference type="InterPro" id="IPR011856">
    <property type="entry name" value="tRNA_endonuc-like_dom_sf"/>
</dbReference>
<dbReference type="Gene3D" id="3.30.310.110">
    <property type="entry name" value="XisI-like"/>
    <property type="match status" value="1"/>
</dbReference>
<proteinExistence type="predicted"/>